<dbReference type="PROSITE" id="PS50822">
    <property type="entry name" value="PIWI"/>
    <property type="match status" value="1"/>
</dbReference>
<dbReference type="AlphaFoldDB" id="A0A0K0D096"/>
<sequence length="209" mass="24530">LVQLRARETIETFDVQFRELMLSFRKHTGVWPRHIVVLRDGVSDSEMIRTASIELHCIRKSWAMLSDDCVESRPTYTYITIQKRHLTRFYQPADGQDGYKTYVNVPSGTVVDSVVVSPVLFDFYLASQIGVIEMCYRLCFLYARCRIPVSLPCPVYYAHRVCEKAKEVYKSLLNRKVFDNLSEENHDRRKIEIEKRLSVNHQYPGMHFV</sequence>
<dbReference type="STRING" id="6313.A0A0K0D096"/>
<dbReference type="InterPro" id="IPR003165">
    <property type="entry name" value="Piwi"/>
</dbReference>
<accession>A0A0K0D096</accession>
<dbReference type="GO" id="GO:0003676">
    <property type="term" value="F:nucleic acid binding"/>
    <property type="evidence" value="ECO:0007669"/>
    <property type="project" value="InterPro"/>
</dbReference>
<dbReference type="PANTHER" id="PTHR22891">
    <property type="entry name" value="EUKARYOTIC TRANSLATION INITIATION FACTOR 2C"/>
    <property type="match status" value="1"/>
</dbReference>
<dbReference type="SMART" id="SM00950">
    <property type="entry name" value="Piwi"/>
    <property type="match status" value="1"/>
</dbReference>
<dbReference type="SUPFAM" id="SSF53098">
    <property type="entry name" value="Ribonuclease H-like"/>
    <property type="match status" value="1"/>
</dbReference>
<organism evidence="2 3">
    <name type="scientific">Angiostrongylus cantonensis</name>
    <name type="common">Rat lungworm</name>
    <dbReference type="NCBI Taxonomy" id="6313"/>
    <lineage>
        <taxon>Eukaryota</taxon>
        <taxon>Metazoa</taxon>
        <taxon>Ecdysozoa</taxon>
        <taxon>Nematoda</taxon>
        <taxon>Chromadorea</taxon>
        <taxon>Rhabditida</taxon>
        <taxon>Rhabditina</taxon>
        <taxon>Rhabditomorpha</taxon>
        <taxon>Strongyloidea</taxon>
        <taxon>Metastrongylidae</taxon>
        <taxon>Angiostrongylus</taxon>
    </lineage>
</organism>
<evidence type="ECO:0000313" key="3">
    <source>
        <dbReference type="WBParaSite" id="ACAC_0000347501-mRNA-1"/>
    </source>
</evidence>
<evidence type="ECO:0000313" key="2">
    <source>
        <dbReference type="Proteomes" id="UP000035642"/>
    </source>
</evidence>
<protein>
    <submittedName>
        <fullName evidence="3">Piwi domain-containing protein</fullName>
    </submittedName>
</protein>
<dbReference type="Gene3D" id="3.30.420.10">
    <property type="entry name" value="Ribonuclease H-like superfamily/Ribonuclease H"/>
    <property type="match status" value="1"/>
</dbReference>
<reference evidence="2" key="1">
    <citation type="submission" date="2012-09" db="EMBL/GenBank/DDBJ databases">
        <authorList>
            <person name="Martin A.A."/>
        </authorList>
    </citation>
    <scope>NUCLEOTIDE SEQUENCE</scope>
</reference>
<dbReference type="WBParaSite" id="ACAC_0000347501-mRNA-1">
    <property type="protein sequence ID" value="ACAC_0000347501-mRNA-1"/>
    <property type="gene ID" value="ACAC_0000347501"/>
</dbReference>
<proteinExistence type="predicted"/>
<keyword evidence="2" id="KW-1185">Reference proteome</keyword>
<dbReference type="InterPro" id="IPR036397">
    <property type="entry name" value="RNaseH_sf"/>
</dbReference>
<dbReference type="InterPro" id="IPR012337">
    <property type="entry name" value="RNaseH-like_sf"/>
</dbReference>
<evidence type="ECO:0000259" key="1">
    <source>
        <dbReference type="PROSITE" id="PS50822"/>
    </source>
</evidence>
<reference evidence="3" key="2">
    <citation type="submission" date="2017-02" db="UniProtKB">
        <authorList>
            <consortium name="WormBaseParasite"/>
        </authorList>
    </citation>
    <scope>IDENTIFICATION</scope>
</reference>
<feature type="domain" description="Piwi" evidence="1">
    <location>
        <begin position="1"/>
        <end position="170"/>
    </location>
</feature>
<name>A0A0K0D096_ANGCA</name>
<dbReference type="Proteomes" id="UP000035642">
    <property type="component" value="Unassembled WGS sequence"/>
</dbReference>
<dbReference type="Pfam" id="PF02171">
    <property type="entry name" value="Piwi"/>
    <property type="match status" value="1"/>
</dbReference>